<evidence type="ECO:0000313" key="2">
    <source>
        <dbReference type="EMBL" id="AZG44851.1"/>
    </source>
</evidence>
<protein>
    <submittedName>
        <fullName evidence="2">Uncharacterized protein</fullName>
    </submittedName>
</protein>
<reference evidence="2 3" key="1">
    <citation type="submission" date="2018-11" db="EMBL/GenBank/DDBJ databases">
        <title>Gordonia insulae sp. nov., isolated from an island soil.</title>
        <authorList>
            <person name="Kim Y.S."/>
            <person name="Kim S.B."/>
        </authorList>
    </citation>
    <scope>NUCLEOTIDE SEQUENCE [LARGE SCALE GENOMIC DNA]</scope>
    <source>
        <strain evidence="2 3">MMS17-SY073</strain>
    </source>
</reference>
<evidence type="ECO:0000313" key="3">
    <source>
        <dbReference type="Proteomes" id="UP000271469"/>
    </source>
</evidence>
<dbReference type="RefSeq" id="WP_269462489.1">
    <property type="nucleotide sequence ID" value="NZ_CP033972.1"/>
</dbReference>
<dbReference type="Proteomes" id="UP000271469">
    <property type="component" value="Chromosome"/>
</dbReference>
<accession>A0A3G8JID1</accession>
<dbReference type="KEGG" id="gom:D7316_01443"/>
<feature type="compositionally biased region" description="Polar residues" evidence="1">
    <location>
        <begin position="1"/>
        <end position="25"/>
    </location>
</feature>
<sequence>MSNDSTLFSHTTDTTHAAVQTSSATADLEFSDAPDESSSVRRD</sequence>
<name>A0A3G8JID1_9ACTN</name>
<dbReference type="AlphaFoldDB" id="A0A3G8JID1"/>
<keyword evidence="3" id="KW-1185">Reference proteome</keyword>
<proteinExistence type="predicted"/>
<gene>
    <name evidence="2" type="ORF">D7316_01443</name>
</gene>
<dbReference type="EMBL" id="CP033972">
    <property type="protein sequence ID" value="AZG44851.1"/>
    <property type="molecule type" value="Genomic_DNA"/>
</dbReference>
<feature type="region of interest" description="Disordered" evidence="1">
    <location>
        <begin position="1"/>
        <end position="43"/>
    </location>
</feature>
<evidence type="ECO:0000256" key="1">
    <source>
        <dbReference type="SAM" id="MobiDB-lite"/>
    </source>
</evidence>
<organism evidence="2 3">
    <name type="scientific">Gordonia insulae</name>
    <dbReference type="NCBI Taxonomy" id="2420509"/>
    <lineage>
        <taxon>Bacteria</taxon>
        <taxon>Bacillati</taxon>
        <taxon>Actinomycetota</taxon>
        <taxon>Actinomycetes</taxon>
        <taxon>Mycobacteriales</taxon>
        <taxon>Gordoniaceae</taxon>
        <taxon>Gordonia</taxon>
    </lineage>
</organism>